<evidence type="ECO:0000256" key="2">
    <source>
        <dbReference type="ARBA" id="ARBA00022475"/>
    </source>
</evidence>
<feature type="transmembrane region" description="Helical" evidence="6">
    <location>
        <begin position="83"/>
        <end position="102"/>
    </location>
</feature>
<feature type="transmembrane region" description="Helical" evidence="6">
    <location>
        <begin position="7"/>
        <end position="26"/>
    </location>
</feature>
<keyword evidence="2 6" id="KW-1003">Cell membrane</keyword>
<dbReference type="InterPro" id="IPR015414">
    <property type="entry name" value="TMEM64"/>
</dbReference>
<dbReference type="Proteomes" id="UP000468581">
    <property type="component" value="Unassembled WGS sequence"/>
</dbReference>
<evidence type="ECO:0000256" key="3">
    <source>
        <dbReference type="ARBA" id="ARBA00022692"/>
    </source>
</evidence>
<keyword evidence="4 6" id="KW-1133">Transmembrane helix</keyword>
<reference evidence="8 9" key="1">
    <citation type="submission" date="2020-01" db="EMBL/GenBank/DDBJ databases">
        <title>Leptobacterium flavescens.</title>
        <authorList>
            <person name="Wang G."/>
        </authorList>
    </citation>
    <scope>NUCLEOTIDE SEQUENCE [LARGE SCALE GENOMIC DNA]</scope>
    <source>
        <strain evidence="8 9">KCTC 22160</strain>
    </source>
</reference>
<evidence type="ECO:0000259" key="7">
    <source>
        <dbReference type="Pfam" id="PF09335"/>
    </source>
</evidence>
<accession>A0A6P0URH3</accession>
<feature type="transmembrane region" description="Helical" evidence="6">
    <location>
        <begin position="159"/>
        <end position="180"/>
    </location>
</feature>
<protein>
    <recommendedName>
        <fullName evidence="6">TVP38/TMEM64 family membrane protein</fullName>
    </recommendedName>
</protein>
<evidence type="ECO:0000313" key="9">
    <source>
        <dbReference type="Proteomes" id="UP000468581"/>
    </source>
</evidence>
<gene>
    <name evidence="8" type="ORF">GWK08_13075</name>
</gene>
<feature type="domain" description="VTT" evidence="7">
    <location>
        <begin position="63"/>
        <end position="182"/>
    </location>
</feature>
<dbReference type="RefSeq" id="WP_163607672.1">
    <property type="nucleotide sequence ID" value="NZ_JAABOO010000003.1"/>
</dbReference>
<comment type="caution">
    <text evidence="8">The sequence shown here is derived from an EMBL/GenBank/DDBJ whole genome shotgun (WGS) entry which is preliminary data.</text>
</comment>
<feature type="transmembrane region" description="Helical" evidence="6">
    <location>
        <begin position="46"/>
        <end position="76"/>
    </location>
</feature>
<evidence type="ECO:0000256" key="1">
    <source>
        <dbReference type="ARBA" id="ARBA00004651"/>
    </source>
</evidence>
<evidence type="ECO:0000256" key="5">
    <source>
        <dbReference type="ARBA" id="ARBA00023136"/>
    </source>
</evidence>
<dbReference type="Pfam" id="PF09335">
    <property type="entry name" value="VTT_dom"/>
    <property type="match status" value="1"/>
</dbReference>
<evidence type="ECO:0000256" key="6">
    <source>
        <dbReference type="RuleBase" id="RU366058"/>
    </source>
</evidence>
<keyword evidence="9" id="KW-1185">Reference proteome</keyword>
<evidence type="ECO:0000313" key="8">
    <source>
        <dbReference type="EMBL" id="NER14379.1"/>
    </source>
</evidence>
<organism evidence="8 9">
    <name type="scientific">Leptobacterium flavescens</name>
    <dbReference type="NCBI Taxonomy" id="472055"/>
    <lineage>
        <taxon>Bacteria</taxon>
        <taxon>Pseudomonadati</taxon>
        <taxon>Bacteroidota</taxon>
        <taxon>Flavobacteriia</taxon>
        <taxon>Flavobacteriales</taxon>
        <taxon>Flavobacteriaceae</taxon>
        <taxon>Leptobacterium</taxon>
    </lineage>
</organism>
<dbReference type="PANTHER" id="PTHR12677:SF59">
    <property type="entry name" value="GOLGI APPARATUS MEMBRANE PROTEIN TVP38-RELATED"/>
    <property type="match status" value="1"/>
</dbReference>
<comment type="similarity">
    <text evidence="6">Belongs to the TVP38/TMEM64 family.</text>
</comment>
<feature type="transmembrane region" description="Helical" evidence="6">
    <location>
        <begin position="130"/>
        <end position="152"/>
    </location>
</feature>
<comment type="subcellular location">
    <subcellularLocation>
        <location evidence="1 6">Cell membrane</location>
        <topology evidence="1 6">Multi-pass membrane protein</topology>
    </subcellularLocation>
</comment>
<keyword evidence="5 6" id="KW-0472">Membrane</keyword>
<proteinExistence type="inferred from homology"/>
<dbReference type="EMBL" id="JAABOO010000003">
    <property type="protein sequence ID" value="NER14379.1"/>
    <property type="molecule type" value="Genomic_DNA"/>
</dbReference>
<dbReference type="AlphaFoldDB" id="A0A6P0URH3"/>
<keyword evidence="3 6" id="KW-0812">Transmembrane</keyword>
<dbReference type="PANTHER" id="PTHR12677">
    <property type="entry name" value="GOLGI APPARATUS MEMBRANE PROTEIN TVP38-RELATED"/>
    <property type="match status" value="1"/>
</dbReference>
<sequence length="186" mass="20658">MNQLILKYARLLWIAAIVICIGIYLYNPSSFSKEAIADYISGYEHYGLLVYLTIHILRGFVLLPSTPLIFAGVLLFPSEPLQVLTISLIGIGSSSLLIYFFSDKLGFSAIFSKKSKKIALIEEKLNGKYGFAYIIGWAFFPLVPTDLICYVAGALKIKVSVFIFSILLGELILCALYIYGGSYLIN</sequence>
<dbReference type="InterPro" id="IPR032816">
    <property type="entry name" value="VTT_dom"/>
</dbReference>
<name>A0A6P0URH3_9FLAO</name>
<evidence type="ECO:0000256" key="4">
    <source>
        <dbReference type="ARBA" id="ARBA00022989"/>
    </source>
</evidence>
<dbReference type="GO" id="GO:0005886">
    <property type="term" value="C:plasma membrane"/>
    <property type="evidence" value="ECO:0007669"/>
    <property type="project" value="UniProtKB-SubCell"/>
</dbReference>